<keyword evidence="2" id="KW-1185">Reference proteome</keyword>
<dbReference type="InterPro" id="IPR024997">
    <property type="entry name" value="DUF3892"/>
</dbReference>
<dbReference type="Pfam" id="PF13031">
    <property type="entry name" value="DUF3892"/>
    <property type="match status" value="1"/>
</dbReference>
<dbReference type="RefSeq" id="WP_256412808.1">
    <property type="nucleotide sequence ID" value="NZ_JANHDM010000013.1"/>
</dbReference>
<accession>A0ABD5R5G6</accession>
<proteinExistence type="predicted"/>
<dbReference type="AlphaFoldDB" id="A0ABD5R5G6"/>
<protein>
    <submittedName>
        <fullName evidence="1">DUF3892 domain-containing protein</fullName>
    </submittedName>
</protein>
<comment type="caution">
    <text evidence="1">The sequence shown here is derived from an EMBL/GenBank/DDBJ whole genome shotgun (WGS) entry which is preliminary data.</text>
</comment>
<gene>
    <name evidence="1" type="ORF">ACFPM1_15875</name>
</gene>
<organism evidence="1 2">
    <name type="scientific">Halorubrum rubrum</name>
    <dbReference type="NCBI Taxonomy" id="1126240"/>
    <lineage>
        <taxon>Archaea</taxon>
        <taxon>Methanobacteriati</taxon>
        <taxon>Methanobacteriota</taxon>
        <taxon>Stenosarchaea group</taxon>
        <taxon>Halobacteria</taxon>
        <taxon>Halobacteriales</taxon>
        <taxon>Haloferacaceae</taxon>
        <taxon>Halorubrum</taxon>
    </lineage>
</organism>
<name>A0ABD5R5G6_9EURY</name>
<dbReference type="Proteomes" id="UP001596118">
    <property type="component" value="Unassembled WGS sequence"/>
</dbReference>
<evidence type="ECO:0000313" key="1">
    <source>
        <dbReference type="EMBL" id="MFC5280220.1"/>
    </source>
</evidence>
<dbReference type="EMBL" id="JBHSKY010000024">
    <property type="protein sequence ID" value="MFC5280220.1"/>
    <property type="molecule type" value="Genomic_DNA"/>
</dbReference>
<reference evidence="1 2" key="1">
    <citation type="journal article" date="2019" name="Int. J. Syst. Evol. Microbiol.">
        <title>The Global Catalogue of Microorganisms (GCM) 10K type strain sequencing project: providing services to taxonomists for standard genome sequencing and annotation.</title>
        <authorList>
            <consortium name="The Broad Institute Genomics Platform"/>
            <consortium name="The Broad Institute Genome Sequencing Center for Infectious Disease"/>
            <person name="Wu L."/>
            <person name="Ma J."/>
        </authorList>
    </citation>
    <scope>NUCLEOTIDE SEQUENCE [LARGE SCALE GENOMIC DNA]</scope>
    <source>
        <strain evidence="1 2">CGMCC 1.12124</strain>
    </source>
</reference>
<sequence length="99" mass="11062">MSKWADYVITAVRYSGDSIDQVRVYEDDGDQLANRDTKSRMAVILRLSVGQKYCTAYKNDNGKWTKGDDVGTVEVDGTTYLRTDGNNIASDNLGELPEF</sequence>
<evidence type="ECO:0000313" key="2">
    <source>
        <dbReference type="Proteomes" id="UP001596118"/>
    </source>
</evidence>